<dbReference type="InterPro" id="IPR011605">
    <property type="entry name" value="NusB_fam"/>
</dbReference>
<evidence type="ECO:0000256" key="6">
    <source>
        <dbReference type="HAMAP-Rule" id="MF_00073"/>
    </source>
</evidence>
<dbReference type="InterPro" id="IPR035926">
    <property type="entry name" value="NusB-like_sf"/>
</dbReference>
<dbReference type="HAMAP" id="MF_00073">
    <property type="entry name" value="NusB"/>
    <property type="match status" value="1"/>
</dbReference>
<keyword evidence="5 6" id="KW-0804">Transcription</keyword>
<dbReference type="Proteomes" id="UP000215188">
    <property type="component" value="Unassembled WGS sequence"/>
</dbReference>
<dbReference type="PANTHER" id="PTHR11078">
    <property type="entry name" value="N UTILIZATION SUBSTANCE PROTEIN B-RELATED"/>
    <property type="match status" value="1"/>
</dbReference>
<comment type="caution">
    <text evidence="8">The sequence shown here is derived from an EMBL/GenBank/DDBJ whole genome shotgun (WGS) entry which is preliminary data.</text>
</comment>
<dbReference type="OrthoDB" id="9789556at2"/>
<comment type="function">
    <text evidence="6">Involved in transcription antitermination. Required for transcription of ribosomal RNA (rRNA) genes. Binds specifically to the boxA antiterminator sequence of the ribosomal RNA (rrn) operons.</text>
</comment>
<organism evidence="8 9">
    <name type="scientific">Polynucleobacter cosmopolitanus</name>
    <dbReference type="NCBI Taxonomy" id="351345"/>
    <lineage>
        <taxon>Bacteria</taxon>
        <taxon>Pseudomonadati</taxon>
        <taxon>Pseudomonadota</taxon>
        <taxon>Betaproteobacteria</taxon>
        <taxon>Burkholderiales</taxon>
        <taxon>Burkholderiaceae</taxon>
        <taxon>Polynucleobacter</taxon>
    </lineage>
</organism>
<evidence type="ECO:0000256" key="1">
    <source>
        <dbReference type="ARBA" id="ARBA00005952"/>
    </source>
</evidence>
<dbReference type="Gene3D" id="1.10.940.10">
    <property type="entry name" value="NusB-like"/>
    <property type="match status" value="1"/>
</dbReference>
<evidence type="ECO:0000256" key="3">
    <source>
        <dbReference type="ARBA" id="ARBA00022884"/>
    </source>
</evidence>
<evidence type="ECO:0000256" key="5">
    <source>
        <dbReference type="ARBA" id="ARBA00023163"/>
    </source>
</evidence>
<dbReference type="GO" id="GO:0006353">
    <property type="term" value="P:DNA-templated transcription termination"/>
    <property type="evidence" value="ECO:0007669"/>
    <property type="project" value="UniProtKB-UniRule"/>
</dbReference>
<comment type="similarity">
    <text evidence="1 6">Belongs to the NusB family.</text>
</comment>
<keyword evidence="9" id="KW-1185">Reference proteome</keyword>
<dbReference type="GO" id="GO:0003723">
    <property type="term" value="F:RNA binding"/>
    <property type="evidence" value="ECO:0007669"/>
    <property type="project" value="UniProtKB-UniRule"/>
</dbReference>
<proteinExistence type="inferred from homology"/>
<name>A0A229FW45_9BURK</name>
<protein>
    <recommendedName>
        <fullName evidence="6">Transcription antitermination protein NusB</fullName>
    </recommendedName>
    <alternativeName>
        <fullName evidence="6">Antitermination factor NusB</fullName>
    </alternativeName>
</protein>
<reference evidence="8 9" key="1">
    <citation type="submission" date="2017-06" db="EMBL/GenBank/DDBJ databases">
        <title>Reclassification of a Polynucleobacter cosmopolitanus strain isolated from tropical Lake Victoria as Polynucleobacter victoriensis comb. nov.</title>
        <authorList>
            <person name="Hahn M.W."/>
        </authorList>
    </citation>
    <scope>NUCLEOTIDE SEQUENCE [LARGE SCALE GENOMIC DNA]</scope>
    <source>
        <strain evidence="8 9">MWH-MoIso2</strain>
    </source>
</reference>
<evidence type="ECO:0000256" key="2">
    <source>
        <dbReference type="ARBA" id="ARBA00022814"/>
    </source>
</evidence>
<dbReference type="Pfam" id="PF01029">
    <property type="entry name" value="NusB"/>
    <property type="match status" value="1"/>
</dbReference>
<dbReference type="GO" id="GO:0005829">
    <property type="term" value="C:cytosol"/>
    <property type="evidence" value="ECO:0007669"/>
    <property type="project" value="TreeGrafter"/>
</dbReference>
<evidence type="ECO:0000313" key="9">
    <source>
        <dbReference type="Proteomes" id="UP000215188"/>
    </source>
</evidence>
<dbReference type="EMBL" id="NJGG01000001">
    <property type="protein sequence ID" value="OXL16226.1"/>
    <property type="molecule type" value="Genomic_DNA"/>
</dbReference>
<dbReference type="PANTHER" id="PTHR11078:SF3">
    <property type="entry name" value="ANTITERMINATION NUSB DOMAIN-CONTAINING PROTEIN"/>
    <property type="match status" value="1"/>
</dbReference>
<dbReference type="RefSeq" id="WP_089515253.1">
    <property type="nucleotide sequence ID" value="NZ_NJGG01000001.1"/>
</dbReference>
<dbReference type="AlphaFoldDB" id="A0A229FW45"/>
<sequence length="164" mass="18474">MNFDPQQLNKPISSVTVKRSLTPRRRAREYALQGVYQWLVIKAAGGFSDYATIAKQLGEDPGFKKAQKELFDHLFSGVVNHYDTLENHIKQHIDRPMEELSPVEYGALLIAAFELAQDISVPFKVAINEAVELAKVFGGTDGHKYVNGVLDKLAQQLRPHEMPR</sequence>
<gene>
    <name evidence="6" type="primary">nusB</name>
    <name evidence="8" type="ORF">AOC33_03895</name>
</gene>
<evidence type="ECO:0000313" key="8">
    <source>
        <dbReference type="EMBL" id="OXL16226.1"/>
    </source>
</evidence>
<dbReference type="GO" id="GO:0031564">
    <property type="term" value="P:transcription antitermination"/>
    <property type="evidence" value="ECO:0007669"/>
    <property type="project" value="UniProtKB-KW"/>
</dbReference>
<evidence type="ECO:0000256" key="4">
    <source>
        <dbReference type="ARBA" id="ARBA00023015"/>
    </source>
</evidence>
<dbReference type="NCBIfam" id="TIGR01951">
    <property type="entry name" value="nusB"/>
    <property type="match status" value="1"/>
</dbReference>
<keyword evidence="2 6" id="KW-0889">Transcription antitermination</keyword>
<keyword evidence="3 6" id="KW-0694">RNA-binding</keyword>
<accession>A0A229FW45</accession>
<feature type="domain" description="NusB/RsmB/TIM44" evidence="7">
    <location>
        <begin position="25"/>
        <end position="154"/>
    </location>
</feature>
<keyword evidence="4 6" id="KW-0805">Transcription regulation</keyword>
<dbReference type="SUPFAM" id="SSF48013">
    <property type="entry name" value="NusB-like"/>
    <property type="match status" value="1"/>
</dbReference>
<dbReference type="InterPro" id="IPR006027">
    <property type="entry name" value="NusB_RsmB_TIM44"/>
</dbReference>
<evidence type="ECO:0000259" key="7">
    <source>
        <dbReference type="Pfam" id="PF01029"/>
    </source>
</evidence>